<dbReference type="PANTHER" id="PTHR11480:SF3">
    <property type="entry name" value="BCDNA.GH08312"/>
    <property type="match status" value="1"/>
</dbReference>
<comment type="caution">
    <text evidence="15">The sequence shown here is derived from an EMBL/GenBank/DDBJ whole genome shotgun (WGS) entry which is preliminary data.</text>
</comment>
<evidence type="ECO:0000256" key="9">
    <source>
        <dbReference type="ARBA" id="ARBA00037221"/>
    </source>
</evidence>
<dbReference type="PROSITE" id="PS51110">
    <property type="entry name" value="SAP_A"/>
    <property type="match status" value="1"/>
</dbReference>
<feature type="chain" id="PRO_5042260315" description="Pulmonary surfactant-associated protein B" evidence="12">
    <location>
        <begin position="17"/>
        <end position="205"/>
    </location>
</feature>
<reference evidence="15" key="1">
    <citation type="journal article" date="2023" name="Mol. Biol. Evol.">
        <title>Third-Generation Sequencing Reveals the Adaptive Role of the Epigenome in Three Deep-Sea Polychaetes.</title>
        <authorList>
            <person name="Perez M."/>
            <person name="Aroh O."/>
            <person name="Sun Y."/>
            <person name="Lan Y."/>
            <person name="Juniper S.K."/>
            <person name="Young C.R."/>
            <person name="Angers B."/>
            <person name="Qian P.Y."/>
        </authorList>
    </citation>
    <scope>NUCLEOTIDE SEQUENCE</scope>
    <source>
        <strain evidence="15">P08H-3</strain>
    </source>
</reference>
<dbReference type="GO" id="GO:0007585">
    <property type="term" value="P:respiratory gaseous exchange by respiratory system"/>
    <property type="evidence" value="ECO:0007669"/>
    <property type="project" value="UniProtKB-KW"/>
</dbReference>
<feature type="signal peptide" evidence="12">
    <location>
        <begin position="1"/>
        <end position="16"/>
    </location>
</feature>
<gene>
    <name evidence="15" type="ORF">LSH36_269g05058</name>
</gene>
<evidence type="ECO:0000256" key="12">
    <source>
        <dbReference type="SAM" id="SignalP"/>
    </source>
</evidence>
<evidence type="ECO:0000256" key="10">
    <source>
        <dbReference type="ARBA" id="ARBA00041094"/>
    </source>
</evidence>
<keyword evidence="7" id="KW-1015">Disulfide bond</keyword>
<dbReference type="InterPro" id="IPR003119">
    <property type="entry name" value="SAP_A"/>
</dbReference>
<evidence type="ECO:0000256" key="3">
    <source>
        <dbReference type="ARBA" id="ARBA00022525"/>
    </source>
</evidence>
<dbReference type="Pfam" id="PF03489">
    <property type="entry name" value="SapB_2"/>
    <property type="match status" value="1"/>
</dbReference>
<dbReference type="EMBL" id="JAODUP010000269">
    <property type="protein sequence ID" value="KAK2154404.1"/>
    <property type="molecule type" value="Genomic_DNA"/>
</dbReference>
<feature type="domain" description="Saposin A-type" evidence="14">
    <location>
        <begin position="13"/>
        <end position="53"/>
    </location>
</feature>
<keyword evidence="4" id="KW-0305">Gaseous exchange</keyword>
<organism evidence="15 16">
    <name type="scientific">Paralvinella palmiformis</name>
    <dbReference type="NCBI Taxonomy" id="53620"/>
    <lineage>
        <taxon>Eukaryota</taxon>
        <taxon>Metazoa</taxon>
        <taxon>Spiralia</taxon>
        <taxon>Lophotrochozoa</taxon>
        <taxon>Annelida</taxon>
        <taxon>Polychaeta</taxon>
        <taxon>Sedentaria</taxon>
        <taxon>Canalipalpata</taxon>
        <taxon>Terebellida</taxon>
        <taxon>Terebelliformia</taxon>
        <taxon>Alvinellidae</taxon>
        <taxon>Paralvinella</taxon>
    </lineage>
</organism>
<evidence type="ECO:0000256" key="6">
    <source>
        <dbReference type="ARBA" id="ARBA00022737"/>
    </source>
</evidence>
<feature type="domain" description="Saposin B-type" evidence="13">
    <location>
        <begin position="57"/>
        <end position="139"/>
    </location>
</feature>
<evidence type="ECO:0000256" key="4">
    <source>
        <dbReference type="ARBA" id="ARBA00022713"/>
    </source>
</evidence>
<evidence type="ECO:0000313" key="15">
    <source>
        <dbReference type="EMBL" id="KAK2154404.1"/>
    </source>
</evidence>
<name>A0AAD9N4W8_9ANNE</name>
<dbReference type="SMART" id="SM00162">
    <property type="entry name" value="SAPA"/>
    <property type="match status" value="1"/>
</dbReference>
<comment type="function">
    <text evidence="9">Pulmonary surfactant-associated proteins promote alveolar stability by lowering the surface tension at the air-liquid interface in the peripheral air spaces. SP-B increases the collapse pressure of palmitic acid to nearly 70 millinewtons per meter.</text>
</comment>
<protein>
    <recommendedName>
        <fullName evidence="10">Pulmonary surfactant-associated protein B</fullName>
    </recommendedName>
    <alternativeName>
        <fullName evidence="11">Pulmonary surfactant-associated proteolipid SPL(Phe)</fullName>
    </alternativeName>
</protein>
<evidence type="ECO:0000256" key="2">
    <source>
        <dbReference type="ARBA" id="ARBA00022439"/>
    </source>
</evidence>
<dbReference type="InterPro" id="IPR011001">
    <property type="entry name" value="Saposin-like"/>
</dbReference>
<dbReference type="InterPro" id="IPR008138">
    <property type="entry name" value="SapB_2"/>
</dbReference>
<keyword evidence="16" id="KW-1185">Reference proteome</keyword>
<dbReference type="Pfam" id="PF02199">
    <property type="entry name" value="SapA"/>
    <property type="match status" value="1"/>
</dbReference>
<evidence type="ECO:0000256" key="5">
    <source>
        <dbReference type="ARBA" id="ARBA00022729"/>
    </source>
</evidence>
<dbReference type="PANTHER" id="PTHR11480">
    <property type="entry name" value="SAPOSIN-RELATED"/>
    <property type="match status" value="1"/>
</dbReference>
<evidence type="ECO:0000256" key="1">
    <source>
        <dbReference type="ARBA" id="ARBA00004364"/>
    </source>
</evidence>
<dbReference type="InterPro" id="IPR051428">
    <property type="entry name" value="Sphingo_Act-Surfact_Prot"/>
</dbReference>
<dbReference type="GO" id="GO:0005764">
    <property type="term" value="C:lysosome"/>
    <property type="evidence" value="ECO:0007669"/>
    <property type="project" value="InterPro"/>
</dbReference>
<evidence type="ECO:0000256" key="11">
    <source>
        <dbReference type="ARBA" id="ARBA00041785"/>
    </source>
</evidence>
<dbReference type="FunFam" id="1.10.225.10:FF:000008">
    <property type="entry name" value="Pulmonary surfactant-associated protein B"/>
    <property type="match status" value="1"/>
</dbReference>
<dbReference type="GO" id="GO:0006665">
    <property type="term" value="P:sphingolipid metabolic process"/>
    <property type="evidence" value="ECO:0007669"/>
    <property type="project" value="InterPro"/>
</dbReference>
<dbReference type="Proteomes" id="UP001208570">
    <property type="component" value="Unassembled WGS sequence"/>
</dbReference>
<dbReference type="InterPro" id="IPR008139">
    <property type="entry name" value="SaposinB_dom"/>
</dbReference>
<dbReference type="InterPro" id="IPR008373">
    <property type="entry name" value="Saposin"/>
</dbReference>
<dbReference type="GO" id="GO:0016020">
    <property type="term" value="C:membrane"/>
    <property type="evidence" value="ECO:0007669"/>
    <property type="project" value="GOC"/>
</dbReference>
<accession>A0AAD9N4W8</accession>
<dbReference type="AlphaFoldDB" id="A0AAD9N4W8"/>
<keyword evidence="5 12" id="KW-0732">Signal</keyword>
<evidence type="ECO:0000256" key="7">
    <source>
        <dbReference type="ARBA" id="ARBA00023157"/>
    </source>
</evidence>
<dbReference type="PROSITE" id="PS50015">
    <property type="entry name" value="SAP_B"/>
    <property type="match status" value="1"/>
</dbReference>
<keyword evidence="3" id="KW-0964">Secreted</keyword>
<keyword evidence="2" id="KW-0767">Surface film</keyword>
<comment type="subcellular location">
    <subcellularLocation>
        <location evidence="1">Secreted</location>
        <location evidence="1">Extracellular space</location>
        <location evidence="1">Surface film</location>
    </subcellularLocation>
</comment>
<proteinExistence type="predicted"/>
<sequence>MKYLFIFAVTLALANADDRCAWGESYWCASLQNAKLCGAFEHCLTTVWKNQKLEQDAGTICTYCENIITDVKSLITDKQAWNKVQKFMESACSIIPDAEVATKCKQMVDNYLPELLAMLEKNIDPQMICSLLGMCNGVKDLVQHHPINSLHRVALIKVPSWQADPICADCKKLMQDIKNDFVKSEKQIEQLLEDNLCKKLQRVDR</sequence>
<evidence type="ECO:0000313" key="16">
    <source>
        <dbReference type="Proteomes" id="UP001208570"/>
    </source>
</evidence>
<dbReference type="GO" id="GO:0005576">
    <property type="term" value="C:extracellular region"/>
    <property type="evidence" value="ECO:0007669"/>
    <property type="project" value="UniProtKB-SubCell"/>
</dbReference>
<keyword evidence="8" id="KW-0325">Glycoprotein</keyword>
<evidence type="ECO:0000256" key="8">
    <source>
        <dbReference type="ARBA" id="ARBA00023180"/>
    </source>
</evidence>
<dbReference type="SMART" id="SM00741">
    <property type="entry name" value="SapB"/>
    <property type="match status" value="1"/>
</dbReference>
<evidence type="ECO:0000259" key="14">
    <source>
        <dbReference type="PROSITE" id="PS51110"/>
    </source>
</evidence>
<dbReference type="SUPFAM" id="SSF47862">
    <property type="entry name" value="Saposin"/>
    <property type="match status" value="1"/>
</dbReference>
<evidence type="ECO:0000259" key="13">
    <source>
        <dbReference type="PROSITE" id="PS50015"/>
    </source>
</evidence>
<dbReference type="PRINTS" id="PR01797">
    <property type="entry name" value="SAPOSIN"/>
</dbReference>
<dbReference type="Gene3D" id="1.10.225.10">
    <property type="entry name" value="Saposin-like"/>
    <property type="match status" value="2"/>
</dbReference>
<keyword evidence="6" id="KW-0677">Repeat</keyword>